<dbReference type="Pfam" id="PF03328">
    <property type="entry name" value="HpcH_HpaI"/>
    <property type="match status" value="1"/>
</dbReference>
<sequence length="258" mass="26593">MTRLQGAPRPFAQRLKAGESLLGTFIKVPTVHTTEVIGSVGYDFIVIDQEHAPFDRQAIDTVILAGLAQRMPALVRVDAASPANILGMLDCGAAGILAPHVDSAEKAAAVAAACRYRPGSRGFSRTGRAGGYGSVGVAEHIAQQDAEVLCIVMIEDVAAIDAIDAIAAVPGIDALFIGRGDLCVAMGETATSAPRVIAAVRAIAAGALRAGKPLLAVAESAEDRAAMEALGARSFLVGSDLAFLRRAATQSLSDHRGR</sequence>
<dbReference type="InterPro" id="IPR040442">
    <property type="entry name" value="Pyrv_kinase-like_dom_sf"/>
</dbReference>
<dbReference type="OrthoDB" id="9802624at2"/>
<dbReference type="RefSeq" id="WP_161348332.1">
    <property type="nucleotide sequence ID" value="NZ_BMGW01000013.1"/>
</dbReference>
<dbReference type="Proteomes" id="UP000477083">
    <property type="component" value="Unassembled WGS sequence"/>
</dbReference>
<keyword evidence="3" id="KW-0456">Lyase</keyword>
<evidence type="ECO:0000259" key="4">
    <source>
        <dbReference type="Pfam" id="PF03328"/>
    </source>
</evidence>
<evidence type="ECO:0000256" key="3">
    <source>
        <dbReference type="ARBA" id="ARBA00023239"/>
    </source>
</evidence>
<dbReference type="PANTHER" id="PTHR30502:SF0">
    <property type="entry name" value="PHOSPHOENOLPYRUVATE CARBOXYLASE FAMILY PROTEIN"/>
    <property type="match status" value="1"/>
</dbReference>
<dbReference type="EMBL" id="WWNR01000013">
    <property type="protein sequence ID" value="MZQ90948.1"/>
    <property type="molecule type" value="Genomic_DNA"/>
</dbReference>
<evidence type="ECO:0000313" key="6">
    <source>
        <dbReference type="Proteomes" id="UP000477083"/>
    </source>
</evidence>
<keyword evidence="6" id="KW-1185">Reference proteome</keyword>
<dbReference type="GO" id="GO:0046872">
    <property type="term" value="F:metal ion binding"/>
    <property type="evidence" value="ECO:0007669"/>
    <property type="project" value="UniProtKB-KW"/>
</dbReference>
<gene>
    <name evidence="5" type="ORF">GS660_17790</name>
</gene>
<dbReference type="PANTHER" id="PTHR30502">
    <property type="entry name" value="2-KETO-3-DEOXY-L-RHAMNONATE ALDOLASE"/>
    <property type="match status" value="1"/>
</dbReference>
<dbReference type="InterPro" id="IPR005000">
    <property type="entry name" value="Aldolase/citrate-lyase_domain"/>
</dbReference>
<dbReference type="InterPro" id="IPR015813">
    <property type="entry name" value="Pyrv/PenolPyrv_kinase-like_dom"/>
</dbReference>
<comment type="caution">
    <text evidence="5">The sequence shown here is derived from an EMBL/GenBank/DDBJ whole genome shotgun (WGS) entry which is preliminary data.</text>
</comment>
<dbReference type="AlphaFoldDB" id="A0A6L8VKQ5"/>
<evidence type="ECO:0000313" key="5">
    <source>
        <dbReference type="EMBL" id="MZQ90948.1"/>
    </source>
</evidence>
<keyword evidence="2" id="KW-0479">Metal-binding</keyword>
<dbReference type="Gene3D" id="3.20.20.60">
    <property type="entry name" value="Phosphoenolpyruvate-binding domains"/>
    <property type="match status" value="1"/>
</dbReference>
<dbReference type="SUPFAM" id="SSF51621">
    <property type="entry name" value="Phosphoenolpyruvate/pyruvate domain"/>
    <property type="match status" value="1"/>
</dbReference>
<dbReference type="InterPro" id="IPR050251">
    <property type="entry name" value="HpcH-HpaI_aldolase"/>
</dbReference>
<name>A0A6L8VKQ5_9RHOB</name>
<reference evidence="5 6" key="1">
    <citation type="submission" date="2020-01" db="EMBL/GenBank/DDBJ databases">
        <title>Frigidibacter albus SP32T (=CGMCC 1.13995T).</title>
        <authorList>
            <person name="Liao X."/>
        </authorList>
    </citation>
    <scope>NUCLEOTIDE SEQUENCE [LARGE SCALE GENOMIC DNA]</scope>
    <source>
        <strain evidence="5 6">SP32</strain>
    </source>
</reference>
<protein>
    <submittedName>
        <fullName evidence="5">Aldolase</fullName>
    </submittedName>
</protein>
<accession>A0A6L8VKQ5</accession>
<evidence type="ECO:0000256" key="1">
    <source>
        <dbReference type="ARBA" id="ARBA00005568"/>
    </source>
</evidence>
<comment type="similarity">
    <text evidence="1">Belongs to the HpcH/HpaI aldolase family.</text>
</comment>
<dbReference type="GO" id="GO:0005737">
    <property type="term" value="C:cytoplasm"/>
    <property type="evidence" value="ECO:0007669"/>
    <property type="project" value="TreeGrafter"/>
</dbReference>
<organism evidence="5 6">
    <name type="scientific">Frigidibacter albus</name>
    <dbReference type="NCBI Taxonomy" id="1465486"/>
    <lineage>
        <taxon>Bacteria</taxon>
        <taxon>Pseudomonadati</taxon>
        <taxon>Pseudomonadota</taxon>
        <taxon>Alphaproteobacteria</taxon>
        <taxon>Rhodobacterales</taxon>
        <taxon>Paracoccaceae</taxon>
        <taxon>Frigidibacter</taxon>
    </lineage>
</organism>
<proteinExistence type="inferred from homology"/>
<feature type="domain" description="HpcH/HpaI aldolase/citrate lyase" evidence="4">
    <location>
        <begin position="25"/>
        <end position="245"/>
    </location>
</feature>
<dbReference type="GO" id="GO:0016832">
    <property type="term" value="F:aldehyde-lyase activity"/>
    <property type="evidence" value="ECO:0007669"/>
    <property type="project" value="TreeGrafter"/>
</dbReference>
<evidence type="ECO:0000256" key="2">
    <source>
        <dbReference type="ARBA" id="ARBA00022723"/>
    </source>
</evidence>